<protein>
    <recommendedName>
        <fullName evidence="5 16">Galactose-1-phosphate uridylyltransferase</fullName>
        <ecNumber evidence="4 16">2.7.7.12</ecNumber>
    </recommendedName>
</protein>
<keyword evidence="10 16" id="KW-0299">Galactose metabolism</keyword>
<comment type="pathway">
    <text evidence="2 16">Carbohydrate metabolism; galactose metabolism.</text>
</comment>
<dbReference type="CDD" id="cd00608">
    <property type="entry name" value="GalT"/>
    <property type="match status" value="1"/>
</dbReference>
<dbReference type="EMBL" id="LT598449">
    <property type="protein sequence ID" value="SCU79812.1"/>
    <property type="molecule type" value="Genomic_DNA"/>
</dbReference>
<comment type="cofactor">
    <cofactor evidence="15">
        <name>Fe cation</name>
        <dbReference type="ChEBI" id="CHEBI:24875"/>
    </cofactor>
    <text evidence="15">Binds 1 Fe cation per subunit.</text>
</comment>
<keyword evidence="7 16" id="KW-0548">Nucleotidyltransferase</keyword>
<dbReference type="FunFam" id="3.30.428.10:FF:000001">
    <property type="entry name" value="Galactose-1-phosphate uridylyltransferase"/>
    <property type="match status" value="1"/>
</dbReference>
<dbReference type="GO" id="GO:0033499">
    <property type="term" value="P:galactose catabolic process via UDP-galactose, Leloir pathway"/>
    <property type="evidence" value="ECO:0007669"/>
    <property type="project" value="TreeGrafter"/>
</dbReference>
<feature type="binding site" evidence="13">
    <location>
        <begin position="332"/>
        <end position="333"/>
    </location>
    <ligand>
        <name>UDP-alpha-D-glucose</name>
        <dbReference type="ChEBI" id="CHEBI:58885"/>
        <note>ligand shared between dimeric partners</note>
    </ligand>
</feature>
<dbReference type="OrthoDB" id="418412at2759"/>
<evidence type="ECO:0000256" key="11">
    <source>
        <dbReference type="ARBA" id="ARBA00023277"/>
    </source>
</evidence>
<dbReference type="InterPro" id="IPR005850">
    <property type="entry name" value="GalP_Utransf_C"/>
</dbReference>
<dbReference type="AlphaFoldDB" id="A0A1G4ISD4"/>
<dbReference type="InterPro" id="IPR005849">
    <property type="entry name" value="GalP_Utransf_N"/>
</dbReference>
<dbReference type="EC" id="2.7.7.12" evidence="4 16"/>
<evidence type="ECO:0000256" key="16">
    <source>
        <dbReference type="RuleBase" id="RU000506"/>
    </source>
</evidence>
<gene>
    <name evidence="19" type="ORF">LANO_0A07558G</name>
</gene>
<evidence type="ECO:0000256" key="8">
    <source>
        <dbReference type="ARBA" id="ARBA00022723"/>
    </source>
</evidence>
<keyword evidence="9 14" id="KW-0862">Zinc</keyword>
<dbReference type="InterPro" id="IPR001937">
    <property type="entry name" value="GalP_UDPtransf1"/>
</dbReference>
<comment type="cofactor">
    <cofactor evidence="14">
        <name>Zn(2+)</name>
        <dbReference type="ChEBI" id="CHEBI:29105"/>
    </cofactor>
    <text evidence="14">Binds 1 zinc ion per subunit.</text>
</comment>
<dbReference type="Pfam" id="PF02744">
    <property type="entry name" value="GalP_UDP_tr_C"/>
    <property type="match status" value="1"/>
</dbReference>
<comment type="similarity">
    <text evidence="3 16">Belongs to the galactose-1-phosphate uridylyltransferase type 1 family.</text>
</comment>
<dbReference type="UniPathway" id="UPA00214"/>
<evidence type="ECO:0000256" key="3">
    <source>
        <dbReference type="ARBA" id="ARBA00010951"/>
    </source>
</evidence>
<feature type="binding site" description="in other chain" evidence="13">
    <location>
        <begin position="78"/>
        <end position="79"/>
    </location>
    <ligand>
        <name>UDP-alpha-D-glucose</name>
        <dbReference type="ChEBI" id="CHEBI:58885"/>
        <note>ligand shared between dimeric partners</note>
    </ligand>
</feature>
<dbReference type="PANTHER" id="PTHR11943">
    <property type="entry name" value="GALACTOSE-1-PHOSPHATE URIDYLYLTRANSFERASE"/>
    <property type="match status" value="1"/>
</dbReference>
<dbReference type="GO" id="GO:0008108">
    <property type="term" value="F:UDP-glucose:hexose-1-phosphate uridylyltransferase activity"/>
    <property type="evidence" value="ECO:0007669"/>
    <property type="project" value="UniProtKB-EC"/>
</dbReference>
<sequence length="364" mass="41774">MTLDFDLTDNSHRRYNPLTDSWVLVSPHRAKRPWLGQKETASRPNEPEFDEKCYLCPGNQRASGEINPQYSSTLIFPNDFPAVKLNQPELKNSGGSKSLKERFMKVQSVEGNCYVICFSPKHNLTLPLMPLGDVVNVVEAWTQLYLKLESEAKVEGKPYKYLQIFENKGTAMGCSNLHPHGQAWCLSTIPNEVENEFKAFAKYSDQHSSCLLGDYVALELEERERLVLENDSFIVVVPYWAVWPFETLLISKKQLHSLTDFSDKEKRDLATILKTLTIKYDNLFETSFPYSMGLHQAPLNATQEEKDTAWFHMHFYPPLLRSATVRKFLVGFELLGEPQRDLTAEQAAKRLVDLEGNTHYTEKL</sequence>
<feature type="domain" description="Galactose-1-phosphate uridyl transferase N-terminal" evidence="17">
    <location>
        <begin position="5"/>
        <end position="190"/>
    </location>
</feature>
<evidence type="ECO:0000256" key="7">
    <source>
        <dbReference type="ARBA" id="ARBA00022695"/>
    </source>
</evidence>
<evidence type="ECO:0000256" key="9">
    <source>
        <dbReference type="ARBA" id="ARBA00022833"/>
    </source>
</evidence>
<feature type="binding site" evidence="13">
    <location>
        <begin position="327"/>
        <end position="328"/>
    </location>
    <ligand>
        <name>UDP-alpha-D-glucose</name>
        <dbReference type="ChEBI" id="CHEBI:58885"/>
        <note>ligand shared between dimeric partners</note>
    </ligand>
</feature>
<evidence type="ECO:0000256" key="6">
    <source>
        <dbReference type="ARBA" id="ARBA00022679"/>
    </source>
</evidence>
<feature type="binding site" evidence="13">
    <location>
        <begin position="29"/>
        <end position="32"/>
    </location>
    <ligand>
        <name>UDP-alpha-D-glucose</name>
        <dbReference type="ChEBI" id="CHEBI:58885"/>
        <note>ligand shared between dimeric partners</note>
    </ligand>
</feature>
<dbReference type="NCBIfam" id="TIGR00209">
    <property type="entry name" value="galT_1"/>
    <property type="match status" value="1"/>
</dbReference>
<accession>A0A1G4ISD4</accession>
<feature type="domain" description="Galactose-1-phosphate uridyl transferase C-terminal" evidence="18">
    <location>
        <begin position="197"/>
        <end position="363"/>
    </location>
</feature>
<dbReference type="PIRSF" id="PIRSF000808">
    <property type="entry name" value="GalT"/>
    <property type="match status" value="1"/>
</dbReference>
<keyword evidence="11 16" id="KW-0119">Carbohydrate metabolism</keyword>
<dbReference type="GO" id="GO:0008270">
    <property type="term" value="F:zinc ion binding"/>
    <property type="evidence" value="ECO:0007669"/>
    <property type="project" value="InterPro"/>
</dbReference>
<evidence type="ECO:0000259" key="18">
    <source>
        <dbReference type="Pfam" id="PF02744"/>
    </source>
</evidence>
<feature type="binding site" evidence="14">
    <location>
        <position position="122"/>
    </location>
    <ligand>
        <name>Zn(2+)</name>
        <dbReference type="ChEBI" id="CHEBI:29105"/>
    </ligand>
</feature>
<organism evidence="19 20">
    <name type="scientific">Lachancea nothofagi CBS 11611</name>
    <dbReference type="NCBI Taxonomy" id="1266666"/>
    <lineage>
        <taxon>Eukaryota</taxon>
        <taxon>Fungi</taxon>
        <taxon>Dikarya</taxon>
        <taxon>Ascomycota</taxon>
        <taxon>Saccharomycotina</taxon>
        <taxon>Saccharomycetes</taxon>
        <taxon>Saccharomycetales</taxon>
        <taxon>Saccharomycetaceae</taxon>
        <taxon>Lachancea</taxon>
    </lineage>
</organism>
<evidence type="ECO:0000256" key="4">
    <source>
        <dbReference type="ARBA" id="ARBA00012384"/>
    </source>
</evidence>
<feature type="binding site" evidence="14">
    <location>
        <position position="178"/>
    </location>
    <ligand>
        <name>Zn(2+)</name>
        <dbReference type="ChEBI" id="CHEBI:29105"/>
    </ligand>
</feature>
<evidence type="ECO:0000256" key="15">
    <source>
        <dbReference type="PIRSR" id="PIRSR000808-4"/>
    </source>
</evidence>
<feature type="binding site" description="in other chain" evidence="13">
    <location>
        <position position="167"/>
    </location>
    <ligand>
        <name>UDP-alpha-D-glucose</name>
        <dbReference type="ChEBI" id="CHEBI:58885"/>
        <note>ligand shared between dimeric partners</note>
    </ligand>
</feature>
<feature type="binding site" description="in other chain" evidence="13">
    <location>
        <position position="339"/>
    </location>
    <ligand>
        <name>UDP-alpha-D-glucose</name>
        <dbReference type="ChEBI" id="CHEBI:58885"/>
        <note>ligand shared between dimeric partners</note>
    </ligand>
</feature>
<feature type="binding site" evidence="14">
    <location>
        <position position="53"/>
    </location>
    <ligand>
        <name>Zn(2+)</name>
        <dbReference type="ChEBI" id="CHEBI:29105"/>
    </ligand>
</feature>
<evidence type="ECO:0000256" key="14">
    <source>
        <dbReference type="PIRSR" id="PIRSR000808-3"/>
    </source>
</evidence>
<feature type="binding site" evidence="15">
    <location>
        <position position="314"/>
    </location>
    <ligand>
        <name>Fe cation</name>
        <dbReference type="ChEBI" id="CHEBI:24875"/>
    </ligand>
</feature>
<evidence type="ECO:0000256" key="1">
    <source>
        <dbReference type="ARBA" id="ARBA00001107"/>
    </source>
</evidence>
<dbReference type="Proteomes" id="UP000189911">
    <property type="component" value="Chromosome A"/>
</dbReference>
<dbReference type="InterPro" id="IPR019779">
    <property type="entry name" value="GalP_UDPtransf1_His-AS"/>
</dbReference>
<dbReference type="SUPFAM" id="SSF54197">
    <property type="entry name" value="HIT-like"/>
    <property type="match status" value="2"/>
</dbReference>
<feature type="binding site" evidence="15">
    <location>
        <position position="312"/>
    </location>
    <ligand>
        <name>Fe cation</name>
        <dbReference type="ChEBI" id="CHEBI:24875"/>
    </ligand>
</feature>
<keyword evidence="8 14" id="KW-0479">Metal-binding</keyword>
<comment type="catalytic activity">
    <reaction evidence="1 16">
        <text>alpha-D-galactose 1-phosphate + UDP-alpha-D-glucose = alpha-D-glucose 1-phosphate + UDP-alpha-D-galactose</text>
        <dbReference type="Rhea" id="RHEA:13989"/>
        <dbReference type="ChEBI" id="CHEBI:58336"/>
        <dbReference type="ChEBI" id="CHEBI:58601"/>
        <dbReference type="ChEBI" id="CHEBI:58885"/>
        <dbReference type="ChEBI" id="CHEBI:66914"/>
        <dbReference type="EC" id="2.7.7.12"/>
    </reaction>
</comment>
<evidence type="ECO:0000256" key="10">
    <source>
        <dbReference type="ARBA" id="ARBA00023144"/>
    </source>
</evidence>
<evidence type="ECO:0000259" key="17">
    <source>
        <dbReference type="Pfam" id="PF01087"/>
    </source>
</evidence>
<dbReference type="Gene3D" id="3.30.428.10">
    <property type="entry name" value="HIT-like"/>
    <property type="match status" value="2"/>
</dbReference>
<dbReference type="NCBIfam" id="NF008724">
    <property type="entry name" value="PRK11720.1"/>
    <property type="match status" value="1"/>
</dbReference>
<dbReference type="PROSITE" id="PS00117">
    <property type="entry name" value="GAL_P_UDP_TRANSF_I"/>
    <property type="match status" value="1"/>
</dbReference>
<evidence type="ECO:0000313" key="19">
    <source>
        <dbReference type="EMBL" id="SCU79812.1"/>
    </source>
</evidence>
<keyword evidence="20" id="KW-1185">Reference proteome</keyword>
<feature type="binding site" description="in other chain" evidence="13">
    <location>
        <position position="182"/>
    </location>
    <ligand>
        <name>UDP-alpha-D-glucose</name>
        <dbReference type="ChEBI" id="CHEBI:58885"/>
        <note>ligand shared between dimeric partners</note>
    </ligand>
</feature>
<evidence type="ECO:0000313" key="20">
    <source>
        <dbReference type="Proteomes" id="UP000189911"/>
    </source>
</evidence>
<evidence type="ECO:0000256" key="2">
    <source>
        <dbReference type="ARBA" id="ARBA00004947"/>
    </source>
</evidence>
<feature type="binding site" description="in other chain" evidence="13">
    <location>
        <position position="62"/>
    </location>
    <ligand>
        <name>UDP-alpha-D-glucose</name>
        <dbReference type="ChEBI" id="CHEBI:58885"/>
        <note>ligand shared between dimeric partners</note>
    </ligand>
</feature>
<proteinExistence type="inferred from homology"/>
<feature type="binding site" evidence="14">
    <location>
        <position position="56"/>
    </location>
    <ligand>
        <name>Zn(2+)</name>
        <dbReference type="ChEBI" id="CHEBI:29105"/>
    </ligand>
</feature>
<evidence type="ECO:0000256" key="12">
    <source>
        <dbReference type="PIRSR" id="PIRSR000808-1"/>
    </source>
</evidence>
<evidence type="ECO:0000256" key="5">
    <source>
        <dbReference type="ARBA" id="ARBA00016340"/>
    </source>
</evidence>
<keyword evidence="15" id="KW-0408">Iron</keyword>
<reference evidence="20" key="1">
    <citation type="submission" date="2016-03" db="EMBL/GenBank/DDBJ databases">
        <authorList>
            <person name="Devillers Hugo."/>
        </authorList>
    </citation>
    <scope>NUCLEOTIDE SEQUENCE [LARGE SCALE GENOMIC DNA]</scope>
</reference>
<keyword evidence="6 16" id="KW-0808">Transferase</keyword>
<feature type="binding site" description="in other chain" evidence="13">
    <location>
        <begin position="173"/>
        <end position="175"/>
    </location>
    <ligand>
        <name>UDP-alpha-D-glucose</name>
        <dbReference type="ChEBI" id="CHEBI:58885"/>
        <note>ligand shared between dimeric partners</note>
    </ligand>
</feature>
<dbReference type="PANTHER" id="PTHR11943:SF1">
    <property type="entry name" value="GALACTOSE-1-PHOSPHATE URIDYLYLTRANSFERASE"/>
    <property type="match status" value="1"/>
</dbReference>
<name>A0A1G4ISD4_9SACH</name>
<feature type="binding site" evidence="15">
    <location>
        <position position="196"/>
    </location>
    <ligand>
        <name>Fe cation</name>
        <dbReference type="ChEBI" id="CHEBI:24875"/>
    </ligand>
</feature>
<dbReference type="GO" id="GO:0005737">
    <property type="term" value="C:cytoplasm"/>
    <property type="evidence" value="ECO:0007669"/>
    <property type="project" value="TreeGrafter"/>
</dbReference>
<evidence type="ECO:0000256" key="13">
    <source>
        <dbReference type="PIRSR" id="PIRSR000808-2"/>
    </source>
</evidence>
<feature type="active site" description="Tele-UMP-histidine intermediate" evidence="12">
    <location>
        <position position="180"/>
    </location>
</feature>
<dbReference type="InterPro" id="IPR036265">
    <property type="entry name" value="HIT-like_sf"/>
</dbReference>
<dbReference type="Pfam" id="PF01087">
    <property type="entry name" value="GalP_UDP_transf"/>
    <property type="match status" value="1"/>
</dbReference>
<feature type="binding site" evidence="15">
    <location>
        <position position="295"/>
    </location>
    <ligand>
        <name>Fe cation</name>
        <dbReference type="ChEBI" id="CHEBI:24875"/>
    </ligand>
</feature>